<reference evidence="3 4" key="1">
    <citation type="submission" date="2018-05" db="EMBL/GenBank/DDBJ databases">
        <title>Genomic Encyclopedia of Archaeal and Bacterial Type Strains, Phase II (KMG-II): from individual species to whole genera.</title>
        <authorList>
            <person name="Goeker M."/>
        </authorList>
    </citation>
    <scope>NUCLEOTIDE SEQUENCE [LARGE SCALE GENOMIC DNA]</scope>
    <source>
        <strain evidence="3 4">DSM 45184</strain>
    </source>
</reference>
<feature type="compositionally biased region" description="Basic and acidic residues" evidence="1">
    <location>
        <begin position="51"/>
        <end position="62"/>
    </location>
</feature>
<dbReference type="RefSeq" id="WP_109602526.1">
    <property type="nucleotide sequence ID" value="NZ_BONA01000097.1"/>
</dbReference>
<comment type="caution">
    <text evidence="3">The sequence shown here is derived from an EMBL/GenBank/DDBJ whole genome shotgun (WGS) entry which is preliminary data.</text>
</comment>
<dbReference type="OrthoDB" id="3297121at2"/>
<evidence type="ECO:0000256" key="2">
    <source>
        <dbReference type="SAM" id="SignalP"/>
    </source>
</evidence>
<evidence type="ECO:0000313" key="3">
    <source>
        <dbReference type="EMBL" id="PWK30445.1"/>
    </source>
</evidence>
<feature type="compositionally biased region" description="Low complexity" evidence="1">
    <location>
        <begin position="40"/>
        <end position="50"/>
    </location>
</feature>
<organism evidence="3 4">
    <name type="scientific">Actinoplanes xinjiangensis</name>
    <dbReference type="NCBI Taxonomy" id="512350"/>
    <lineage>
        <taxon>Bacteria</taxon>
        <taxon>Bacillati</taxon>
        <taxon>Actinomycetota</taxon>
        <taxon>Actinomycetes</taxon>
        <taxon>Micromonosporales</taxon>
        <taxon>Micromonosporaceae</taxon>
        <taxon>Actinoplanes</taxon>
    </lineage>
</organism>
<accession>A0A316EJM8</accession>
<evidence type="ECO:0000256" key="1">
    <source>
        <dbReference type="SAM" id="MobiDB-lite"/>
    </source>
</evidence>
<keyword evidence="4" id="KW-1185">Reference proteome</keyword>
<feature type="region of interest" description="Disordered" evidence="1">
    <location>
        <begin position="20"/>
        <end position="62"/>
    </location>
</feature>
<dbReference type="EMBL" id="QGGR01000038">
    <property type="protein sequence ID" value="PWK30445.1"/>
    <property type="molecule type" value="Genomic_DNA"/>
</dbReference>
<proteinExistence type="predicted"/>
<dbReference type="Proteomes" id="UP000245697">
    <property type="component" value="Unassembled WGS sequence"/>
</dbReference>
<evidence type="ECO:0008006" key="5">
    <source>
        <dbReference type="Google" id="ProtNLM"/>
    </source>
</evidence>
<feature type="signal peptide" evidence="2">
    <location>
        <begin position="1"/>
        <end position="21"/>
    </location>
</feature>
<feature type="chain" id="PRO_5039627795" description="Secreted protein" evidence="2">
    <location>
        <begin position="22"/>
        <end position="189"/>
    </location>
</feature>
<evidence type="ECO:0000313" key="4">
    <source>
        <dbReference type="Proteomes" id="UP000245697"/>
    </source>
</evidence>
<gene>
    <name evidence="3" type="ORF">BC793_1386</name>
</gene>
<protein>
    <recommendedName>
        <fullName evidence="5">Secreted protein</fullName>
    </recommendedName>
</protein>
<name>A0A316EJM8_9ACTN</name>
<sequence length="189" mass="20686">MRRNAALMFAAVALTALPACGSPEKADEQGAPRVATLQSTAATAPSAAASKKAERPRERLDMTPEEYEALLEPYNRCMREQGFDVQLERKQAELAPADSAQEEKAEKASQICEPQFLPLPPWEKDPANPEARDFALDVVKCLKREGVKFVEVSEDGISIALGGDQNDSRSISLGMDRIPDCEREVAAKR</sequence>
<keyword evidence="2" id="KW-0732">Signal</keyword>
<dbReference type="AlphaFoldDB" id="A0A316EJM8"/>